<dbReference type="AlphaFoldDB" id="A0A1Q9AQZ3"/>
<dbReference type="Proteomes" id="UP000186364">
    <property type="component" value="Unassembled WGS sequence"/>
</dbReference>
<evidence type="ECO:0000313" key="2">
    <source>
        <dbReference type="EMBL" id="OLP57842.1"/>
    </source>
</evidence>
<dbReference type="SUPFAM" id="SSF53850">
    <property type="entry name" value="Periplasmic binding protein-like II"/>
    <property type="match status" value="1"/>
</dbReference>
<evidence type="ECO:0000256" key="1">
    <source>
        <dbReference type="SAM" id="SignalP"/>
    </source>
</evidence>
<accession>A0A1Q9AQZ3</accession>
<dbReference type="Gene3D" id="3.40.190.10">
    <property type="entry name" value="Periplasmic binding protein-like II"/>
    <property type="match status" value="2"/>
</dbReference>
<reference evidence="2 3" key="1">
    <citation type="submission" date="2016-09" db="EMBL/GenBank/DDBJ databases">
        <title>Rhizobium sp. nov., a novel species isolated from the rice rhizosphere.</title>
        <authorList>
            <person name="Zhao J."/>
            <person name="Zhang X."/>
        </authorList>
    </citation>
    <scope>NUCLEOTIDE SEQUENCE [LARGE SCALE GENOMIC DNA]</scope>
    <source>
        <strain evidence="2 3">1.7048</strain>
    </source>
</reference>
<feature type="signal peptide" evidence="1">
    <location>
        <begin position="1"/>
        <end position="30"/>
    </location>
</feature>
<name>A0A1Q9AQZ3_9HYPH</name>
<evidence type="ECO:0000313" key="3">
    <source>
        <dbReference type="Proteomes" id="UP000186364"/>
    </source>
</evidence>
<feature type="chain" id="PRO_5013136199" description="Solute-binding protein family 3/N-terminal domain-containing protein" evidence="1">
    <location>
        <begin position="31"/>
        <end position="290"/>
    </location>
</feature>
<proteinExistence type="predicted"/>
<evidence type="ECO:0008006" key="4">
    <source>
        <dbReference type="Google" id="ProtNLM"/>
    </source>
</evidence>
<organism evidence="2 3">
    <name type="scientific">Xaviernesmea oryzae</name>
    <dbReference type="NCBI Taxonomy" id="464029"/>
    <lineage>
        <taxon>Bacteria</taxon>
        <taxon>Pseudomonadati</taxon>
        <taxon>Pseudomonadota</taxon>
        <taxon>Alphaproteobacteria</taxon>
        <taxon>Hyphomicrobiales</taxon>
        <taxon>Rhizobiaceae</taxon>
        <taxon>Rhizobium/Agrobacterium group</taxon>
        <taxon>Xaviernesmea</taxon>
    </lineage>
</organism>
<protein>
    <recommendedName>
        <fullName evidence="4">Solute-binding protein family 3/N-terminal domain-containing protein</fullName>
    </recommendedName>
</protein>
<comment type="caution">
    <text evidence="2">The sequence shown here is derived from an EMBL/GenBank/DDBJ whole genome shotgun (WGS) entry which is preliminary data.</text>
</comment>
<dbReference type="EMBL" id="MKIP01000059">
    <property type="protein sequence ID" value="OLP57842.1"/>
    <property type="molecule type" value="Genomic_DNA"/>
</dbReference>
<keyword evidence="3" id="KW-1185">Reference proteome</keyword>
<keyword evidence="1" id="KW-0732">Signal</keyword>
<sequence length="290" mass="32444">MGGEALRHVFLPYALAAILSALVLPGPASAQAESSPLTWAIYDAAPFMMREGPDTDRGIFDRIRHILSERLSDLPQTILEAPFPRIVSAMKSGANWCFVGGVKTPERETFAVFSRPVAMFYPLRIIINRQALPRFQALGPLSLTNVLRDHHDLKTSLLRNRSLGPTIDALLQRYPVKEQHSDFGEAFRMLLTGRLDYLIDYSNIAGYYAERLGQADAFALLLIEESIEPVFPRVMCAATPEGRNAVQRIDAILETERPTDAYRTIVEAWSAPQDRPKIRAVYDTTFLATP</sequence>
<gene>
    <name evidence="2" type="ORF">BJF93_13405</name>
</gene>